<keyword evidence="13" id="KW-1185">Reference proteome</keyword>
<dbReference type="GO" id="GO:0005576">
    <property type="term" value="C:extracellular region"/>
    <property type="evidence" value="ECO:0007669"/>
    <property type="project" value="UniProtKB-SubCell"/>
</dbReference>
<comment type="similarity">
    <text evidence="11">Belongs to the polysaccharide monooxygenase AA14 family.</text>
</comment>
<keyword evidence="7" id="KW-0186">Copper</keyword>
<accession>A0A067SQ32</accession>
<dbReference type="OrthoDB" id="2019572at2759"/>
<proteinExistence type="inferred from homology"/>
<keyword evidence="6" id="KW-0560">Oxidoreductase</keyword>
<keyword evidence="10" id="KW-0325">Glycoprotein</keyword>
<evidence type="ECO:0000256" key="8">
    <source>
        <dbReference type="ARBA" id="ARBA00023033"/>
    </source>
</evidence>
<dbReference type="GO" id="GO:0046872">
    <property type="term" value="F:metal ion binding"/>
    <property type="evidence" value="ECO:0007669"/>
    <property type="project" value="UniProtKB-KW"/>
</dbReference>
<evidence type="ECO:0000256" key="9">
    <source>
        <dbReference type="ARBA" id="ARBA00023157"/>
    </source>
</evidence>
<protein>
    <submittedName>
        <fullName evidence="12">Uncharacterized protein</fullName>
    </submittedName>
</protein>
<evidence type="ECO:0000313" key="13">
    <source>
        <dbReference type="Proteomes" id="UP000027222"/>
    </source>
</evidence>
<dbReference type="Pfam" id="PF22810">
    <property type="entry name" value="LPMO_AA14"/>
    <property type="match status" value="1"/>
</dbReference>
<keyword evidence="8" id="KW-0503">Monooxygenase</keyword>
<evidence type="ECO:0000256" key="6">
    <source>
        <dbReference type="ARBA" id="ARBA00023002"/>
    </source>
</evidence>
<evidence type="ECO:0000256" key="1">
    <source>
        <dbReference type="ARBA" id="ARBA00001973"/>
    </source>
</evidence>
<evidence type="ECO:0000313" key="12">
    <source>
        <dbReference type="EMBL" id="KDR69809.1"/>
    </source>
</evidence>
<name>A0A067SQ32_GALM3</name>
<evidence type="ECO:0000256" key="7">
    <source>
        <dbReference type="ARBA" id="ARBA00023008"/>
    </source>
</evidence>
<keyword evidence="4" id="KW-0479">Metal-binding</keyword>
<evidence type="ECO:0000256" key="2">
    <source>
        <dbReference type="ARBA" id="ARBA00004613"/>
    </source>
</evidence>
<keyword evidence="5" id="KW-0732">Signal</keyword>
<comment type="cofactor">
    <cofactor evidence="1">
        <name>Cu(2+)</name>
        <dbReference type="ChEBI" id="CHEBI:29036"/>
    </cofactor>
</comment>
<dbReference type="AlphaFoldDB" id="A0A067SQ32"/>
<evidence type="ECO:0000256" key="5">
    <source>
        <dbReference type="ARBA" id="ARBA00022729"/>
    </source>
</evidence>
<keyword evidence="9" id="KW-1015">Disulfide bond</keyword>
<evidence type="ECO:0000256" key="11">
    <source>
        <dbReference type="ARBA" id="ARBA00046340"/>
    </source>
</evidence>
<dbReference type="HOGENOM" id="CLU_030284_1_0_1"/>
<keyword evidence="3" id="KW-0964">Secreted</keyword>
<comment type="subcellular location">
    <subcellularLocation>
        <location evidence="2">Secreted</location>
    </subcellularLocation>
</comment>
<dbReference type="STRING" id="685588.A0A067SQ32"/>
<evidence type="ECO:0000256" key="10">
    <source>
        <dbReference type="ARBA" id="ARBA00023180"/>
    </source>
</evidence>
<gene>
    <name evidence="12" type="ORF">GALMADRAFT_145206</name>
</gene>
<dbReference type="EMBL" id="KL142400">
    <property type="protein sequence ID" value="KDR69809.1"/>
    <property type="molecule type" value="Genomic_DNA"/>
</dbReference>
<dbReference type="GO" id="GO:0004497">
    <property type="term" value="F:monooxygenase activity"/>
    <property type="evidence" value="ECO:0007669"/>
    <property type="project" value="UniProtKB-KW"/>
</dbReference>
<evidence type="ECO:0000256" key="3">
    <source>
        <dbReference type="ARBA" id="ARBA00022525"/>
    </source>
</evidence>
<dbReference type="Proteomes" id="UP000027222">
    <property type="component" value="Unassembled WGS sequence"/>
</dbReference>
<dbReference type="InterPro" id="IPR054497">
    <property type="entry name" value="LPMO_AA14"/>
</dbReference>
<evidence type="ECO:0000256" key="4">
    <source>
        <dbReference type="ARBA" id="ARBA00022723"/>
    </source>
</evidence>
<sequence>MSIVSQRLVLEVNAHIAAWHKGMYCLNGTTGTDNQNTNDAVQPLYQFNKSDWWFHHYNLCDQFPPAPGDFLDLPANGQFTVELATNRAFTTLSNNGTKVALYGDGLDHPNLGDGVEGTTGNNTCITSPNIHTRNESMASGTVFAISYVSDLKEVTESNLVVFSVLYNTPWQRLATYSVPNLPACPEPGGCICSWGWVPNGCGVANMYMLPYRCRVTGQTGASAVAPGKAPVWCEDDPTKCVGGAKQMVFWHQLEGNNVVVSGSDLAGNPKSPTYNLKMGFSNGAQMDIFLDSGPAETTSIDLAAPATTLTSITPLPVQT</sequence>
<reference evidence="13" key="1">
    <citation type="journal article" date="2014" name="Proc. Natl. Acad. Sci. U.S.A.">
        <title>Extensive sampling of basidiomycete genomes demonstrates inadequacy of the white-rot/brown-rot paradigm for wood decay fungi.</title>
        <authorList>
            <person name="Riley R."/>
            <person name="Salamov A.A."/>
            <person name="Brown D.W."/>
            <person name="Nagy L.G."/>
            <person name="Floudas D."/>
            <person name="Held B.W."/>
            <person name="Levasseur A."/>
            <person name="Lombard V."/>
            <person name="Morin E."/>
            <person name="Otillar R."/>
            <person name="Lindquist E.A."/>
            <person name="Sun H."/>
            <person name="LaButti K.M."/>
            <person name="Schmutz J."/>
            <person name="Jabbour D."/>
            <person name="Luo H."/>
            <person name="Baker S.E."/>
            <person name="Pisabarro A.G."/>
            <person name="Walton J.D."/>
            <person name="Blanchette R.A."/>
            <person name="Henrissat B."/>
            <person name="Martin F."/>
            <person name="Cullen D."/>
            <person name="Hibbett D.S."/>
            <person name="Grigoriev I.V."/>
        </authorList>
    </citation>
    <scope>NUCLEOTIDE SEQUENCE [LARGE SCALE GENOMIC DNA]</scope>
    <source>
        <strain evidence="13">CBS 339.88</strain>
    </source>
</reference>
<organism evidence="12 13">
    <name type="scientific">Galerina marginata (strain CBS 339.88)</name>
    <dbReference type="NCBI Taxonomy" id="685588"/>
    <lineage>
        <taxon>Eukaryota</taxon>
        <taxon>Fungi</taxon>
        <taxon>Dikarya</taxon>
        <taxon>Basidiomycota</taxon>
        <taxon>Agaricomycotina</taxon>
        <taxon>Agaricomycetes</taxon>
        <taxon>Agaricomycetidae</taxon>
        <taxon>Agaricales</taxon>
        <taxon>Agaricineae</taxon>
        <taxon>Strophariaceae</taxon>
        <taxon>Galerina</taxon>
    </lineage>
</organism>